<dbReference type="Proteomes" id="UP000000461">
    <property type="component" value="Segment"/>
</dbReference>
<sequence length="61" mass="7013">MAKKTKWEKIDEGDGQVTERLEIEGGWLYSRRTKYTGGSTVALVFVPRQSRSRRPAKAEQE</sequence>
<protein>
    <submittedName>
        <fullName evidence="1">Uncharacterized protein</fullName>
    </submittedName>
</protein>
<dbReference type="KEGG" id="vg:13996010"/>
<evidence type="ECO:0000313" key="1">
    <source>
        <dbReference type="EMBL" id="AFU86711.1"/>
    </source>
</evidence>
<gene>
    <name evidence="1" type="ORF">CcrRogue_gp229</name>
</gene>
<dbReference type="EMBL" id="JX100814">
    <property type="protein sequence ID" value="AFU86711.1"/>
    <property type="molecule type" value="Genomic_DNA"/>
</dbReference>
<keyword evidence="2" id="KW-1185">Reference proteome</keyword>
<evidence type="ECO:0000313" key="2">
    <source>
        <dbReference type="Proteomes" id="UP000000461"/>
    </source>
</evidence>
<name>K4JNX6_9CAUD</name>
<organism evidence="1 2">
    <name type="scientific">Caulobacter phage CcrRogue</name>
    <dbReference type="NCBI Taxonomy" id="2927986"/>
    <lineage>
        <taxon>Viruses</taxon>
        <taxon>Duplodnaviria</taxon>
        <taxon>Heunggongvirae</taxon>
        <taxon>Uroviricota</taxon>
        <taxon>Caudoviricetes</taxon>
        <taxon>Jeanschmidtviridae</taxon>
        <taxon>Poindextervirus</taxon>
        <taxon>Poindextervirus rogue</taxon>
    </lineage>
</organism>
<accession>K4JNX6</accession>
<dbReference type="OrthoDB" id="38256at10239"/>
<reference evidence="1 2" key="1">
    <citation type="journal article" date="2012" name="BMC Genomics">
        <title>The Caulobacter crescentus phage phiCbK: genomics of a canonical phage.</title>
        <authorList>
            <person name="Gill J.J."/>
            <person name="Berry J.D."/>
            <person name="Russell W.K."/>
            <person name="Lessor L."/>
            <person name="Escobar Garcia D.A."/>
            <person name="Hernandez D."/>
            <person name="Kane A."/>
            <person name="Keene J."/>
            <person name="Maddox M."/>
            <person name="Martin R."/>
            <person name="Mohan S."/>
            <person name="Thorn A.M."/>
            <person name="Russell D.H."/>
            <person name="Young R."/>
        </authorList>
    </citation>
    <scope>NUCLEOTIDE SEQUENCE [LARGE SCALE GENOMIC DNA]</scope>
</reference>
<proteinExistence type="predicted"/>